<dbReference type="PANTHER" id="PTHR38926:SF5">
    <property type="entry name" value="F-BOX AND LEUCINE-RICH REPEAT PROTEIN 6"/>
    <property type="match status" value="1"/>
</dbReference>
<protein>
    <recommendedName>
        <fullName evidence="3">F-box domain-containing protein</fullName>
    </recommendedName>
</protein>
<reference evidence="1" key="2">
    <citation type="journal article" date="2022" name="Microbiol. Resour. Announc.">
        <title>Whole-Genome Sequence of Entomortierella parvispora E1425, a Mucoromycotan Fungus Associated with Burkholderiaceae-Related Endosymbiotic Bacteria.</title>
        <authorList>
            <person name="Herlambang A."/>
            <person name="Guo Y."/>
            <person name="Takashima Y."/>
            <person name="Narisawa K."/>
            <person name="Ohta H."/>
            <person name="Nishizawa T."/>
        </authorList>
    </citation>
    <scope>NUCLEOTIDE SEQUENCE</scope>
    <source>
        <strain evidence="1">E1425</strain>
    </source>
</reference>
<reference evidence="1" key="1">
    <citation type="submission" date="2021-11" db="EMBL/GenBank/DDBJ databases">
        <authorList>
            <person name="Herlambang A."/>
            <person name="Guo Y."/>
            <person name="Takashima Y."/>
            <person name="Nishizawa T."/>
        </authorList>
    </citation>
    <scope>NUCLEOTIDE SEQUENCE</scope>
    <source>
        <strain evidence="1">E1425</strain>
    </source>
</reference>
<dbReference type="OrthoDB" id="2336258at2759"/>
<evidence type="ECO:0008006" key="3">
    <source>
        <dbReference type="Google" id="ProtNLM"/>
    </source>
</evidence>
<dbReference type="Gene3D" id="1.20.1280.50">
    <property type="match status" value="1"/>
</dbReference>
<accession>A0A9P3LTY8</accession>
<gene>
    <name evidence="1" type="ORF">EMPS_02766</name>
</gene>
<dbReference type="EMBL" id="BQFW01000004">
    <property type="protein sequence ID" value="GJJ70417.1"/>
    <property type="molecule type" value="Genomic_DNA"/>
</dbReference>
<sequence>MPNLRSWVQRRLRPVSESQAKKAIIASFTSRTVVVSSKRTPLALTIPEILELILSFLTPYRRRTTAYLVCKQWRAVGRQISLAPKRSSSQWMFAVNQDFCLKDRTAKMLNAKKLAELAHAQVLHLLAAATGALSRLRIEDVALTMEFNALVQQSVTQGSTETTTATTSIPPWLASILSFLETRQGEDHLRHVKELKLGGFLALSQFGTRHILPLFSNSIKVLRIEHDLVDGLVDFYPIASACPNLEELHMQLARLNSFVAIVQPSAAAYVNTLDGGGARMPVMNRLRVLDLEIRNQRRALMEAILGACPNISSLRLSWTEEEDRFDRLEFYRYIGKLFPSGQLNFLELASLGYATTVRELTRFLELFPDRTQWCYFNEETYIGLRGFDARIECLTELDMSSSRSDRLGTLEFEQVLHTVLCRAPSLVHARCPHVRYNVAHMDVNDVLEFHGGYRKRALSKGFHQARSDIRTGEDILSPSAIWACRGLKTLHMHVYAKNERESEDGEQANGLVLFGYLSMVCPKLQELHIKKQTIHLGFPGGLCLVSRFHELEHLKITTKMMELQCPRDVNWLRRSPSTSATNWIANSRGHMQIKDMTQPRMVGPSSLCGSNLEAKNGNDMVVTKVHWAPIMPNQGDPDLTLVGRPEDLLCWYKHHHERIGKADPRPCLPRLESFKLVTQYVEASQMYDLERFMKDHRHEVDYLLDLIPGGWST</sequence>
<dbReference type="SUPFAM" id="SSF52047">
    <property type="entry name" value="RNI-like"/>
    <property type="match status" value="1"/>
</dbReference>
<dbReference type="Proteomes" id="UP000827284">
    <property type="component" value="Unassembled WGS sequence"/>
</dbReference>
<dbReference type="Gene3D" id="3.80.10.10">
    <property type="entry name" value="Ribonuclease Inhibitor"/>
    <property type="match status" value="1"/>
</dbReference>
<organism evidence="1 2">
    <name type="scientific">Entomortierella parvispora</name>
    <dbReference type="NCBI Taxonomy" id="205924"/>
    <lineage>
        <taxon>Eukaryota</taxon>
        <taxon>Fungi</taxon>
        <taxon>Fungi incertae sedis</taxon>
        <taxon>Mucoromycota</taxon>
        <taxon>Mortierellomycotina</taxon>
        <taxon>Mortierellomycetes</taxon>
        <taxon>Mortierellales</taxon>
        <taxon>Mortierellaceae</taxon>
        <taxon>Entomortierella</taxon>
    </lineage>
</organism>
<dbReference type="InterPro" id="IPR032675">
    <property type="entry name" value="LRR_dom_sf"/>
</dbReference>
<comment type="caution">
    <text evidence="1">The sequence shown here is derived from an EMBL/GenBank/DDBJ whole genome shotgun (WGS) entry which is preliminary data.</text>
</comment>
<dbReference type="AlphaFoldDB" id="A0A9P3LTY8"/>
<evidence type="ECO:0000313" key="1">
    <source>
        <dbReference type="EMBL" id="GJJ70417.1"/>
    </source>
</evidence>
<evidence type="ECO:0000313" key="2">
    <source>
        <dbReference type="Proteomes" id="UP000827284"/>
    </source>
</evidence>
<name>A0A9P3LTY8_9FUNG</name>
<proteinExistence type="predicted"/>
<dbReference type="PANTHER" id="PTHR38926">
    <property type="entry name" value="F-BOX DOMAIN CONTAINING PROTEIN, EXPRESSED"/>
    <property type="match status" value="1"/>
</dbReference>
<keyword evidence="2" id="KW-1185">Reference proteome</keyword>